<accession>A0A2G9RXJ9</accession>
<evidence type="ECO:0000256" key="1">
    <source>
        <dbReference type="SAM" id="MobiDB-lite"/>
    </source>
</evidence>
<gene>
    <name evidence="2" type="ORF">AB205_0001560</name>
</gene>
<evidence type="ECO:0000313" key="2">
    <source>
        <dbReference type="EMBL" id="PIO32630.1"/>
    </source>
</evidence>
<feature type="compositionally biased region" description="Polar residues" evidence="1">
    <location>
        <begin position="75"/>
        <end position="85"/>
    </location>
</feature>
<dbReference type="AlphaFoldDB" id="A0A2G9RXJ9"/>
<proteinExistence type="predicted"/>
<reference evidence="3" key="1">
    <citation type="journal article" date="2017" name="Nat. Commun.">
        <title>The North American bullfrog draft genome provides insight into hormonal regulation of long noncoding RNA.</title>
        <authorList>
            <person name="Hammond S.A."/>
            <person name="Warren R.L."/>
            <person name="Vandervalk B.P."/>
            <person name="Kucuk E."/>
            <person name="Khan H."/>
            <person name="Gibb E.A."/>
            <person name="Pandoh P."/>
            <person name="Kirk H."/>
            <person name="Zhao Y."/>
            <person name="Jones M."/>
            <person name="Mungall A.J."/>
            <person name="Coope R."/>
            <person name="Pleasance S."/>
            <person name="Moore R.A."/>
            <person name="Holt R.A."/>
            <person name="Round J.M."/>
            <person name="Ohora S."/>
            <person name="Walle B.V."/>
            <person name="Veldhoen N."/>
            <person name="Helbing C.C."/>
            <person name="Birol I."/>
        </authorList>
    </citation>
    <scope>NUCLEOTIDE SEQUENCE [LARGE SCALE GENOMIC DNA]</scope>
</reference>
<organism evidence="2 3">
    <name type="scientific">Aquarana catesbeiana</name>
    <name type="common">American bullfrog</name>
    <name type="synonym">Rana catesbeiana</name>
    <dbReference type="NCBI Taxonomy" id="8400"/>
    <lineage>
        <taxon>Eukaryota</taxon>
        <taxon>Metazoa</taxon>
        <taxon>Chordata</taxon>
        <taxon>Craniata</taxon>
        <taxon>Vertebrata</taxon>
        <taxon>Euteleostomi</taxon>
        <taxon>Amphibia</taxon>
        <taxon>Batrachia</taxon>
        <taxon>Anura</taxon>
        <taxon>Neobatrachia</taxon>
        <taxon>Ranoidea</taxon>
        <taxon>Ranidae</taxon>
        <taxon>Aquarana</taxon>
    </lineage>
</organism>
<keyword evidence="3" id="KW-1185">Reference proteome</keyword>
<evidence type="ECO:0000313" key="3">
    <source>
        <dbReference type="Proteomes" id="UP000228934"/>
    </source>
</evidence>
<dbReference type="EMBL" id="KV931143">
    <property type="protein sequence ID" value="PIO32630.1"/>
    <property type="molecule type" value="Genomic_DNA"/>
</dbReference>
<dbReference type="Proteomes" id="UP000228934">
    <property type="component" value="Unassembled WGS sequence"/>
</dbReference>
<name>A0A2G9RXJ9_AQUCT</name>
<feature type="non-terminal residue" evidence="2">
    <location>
        <position position="1"/>
    </location>
</feature>
<sequence length="134" mass="16321">QKRTVHTTQYAEDKILASVVTALDKKFGIKRAKEQLRKRWSDLKTREPEQYWRIKKLLKTREKRLRQQSEDPRTPQVTSLRQQLAQVPAQHHAHPTSWRKERWRKCVIFPPHQVMFWLWKAKRRSHLAQTVHKD</sequence>
<protein>
    <submittedName>
        <fullName evidence="2">Uncharacterized protein</fullName>
    </submittedName>
</protein>
<feature type="region of interest" description="Disordered" evidence="1">
    <location>
        <begin position="63"/>
        <end position="96"/>
    </location>
</feature>